<evidence type="ECO:0000313" key="2">
    <source>
        <dbReference type="Proteomes" id="UP000663760"/>
    </source>
</evidence>
<proteinExistence type="predicted"/>
<dbReference type="AlphaFoldDB" id="A0A7I8KHC3"/>
<reference evidence="1" key="1">
    <citation type="submission" date="2020-02" db="EMBL/GenBank/DDBJ databases">
        <authorList>
            <person name="Scholz U."/>
            <person name="Mascher M."/>
            <person name="Fiebig A."/>
        </authorList>
    </citation>
    <scope>NUCLEOTIDE SEQUENCE</scope>
</reference>
<accession>A0A7I8KHC3</accession>
<keyword evidence="2" id="KW-1185">Reference proteome</keyword>
<organism evidence="1 2">
    <name type="scientific">Spirodela intermedia</name>
    <name type="common">Intermediate duckweed</name>
    <dbReference type="NCBI Taxonomy" id="51605"/>
    <lineage>
        <taxon>Eukaryota</taxon>
        <taxon>Viridiplantae</taxon>
        <taxon>Streptophyta</taxon>
        <taxon>Embryophyta</taxon>
        <taxon>Tracheophyta</taxon>
        <taxon>Spermatophyta</taxon>
        <taxon>Magnoliopsida</taxon>
        <taxon>Liliopsida</taxon>
        <taxon>Araceae</taxon>
        <taxon>Lemnoideae</taxon>
        <taxon>Spirodela</taxon>
    </lineage>
</organism>
<dbReference type="EMBL" id="LR746269">
    <property type="protein sequence ID" value="CAA7397143.1"/>
    <property type="molecule type" value="Genomic_DNA"/>
</dbReference>
<gene>
    <name evidence="1" type="ORF">SI8410_06007808</name>
</gene>
<sequence>MISCWGTKEDRTMLEHGNKPKYELAFLMLHASSPSCQDLASTISRSFRLMRSADMPSHSKRCLPRASTGISCKEATLEDGHSTAIV</sequence>
<dbReference type="Proteomes" id="UP000663760">
    <property type="component" value="Chromosome 6"/>
</dbReference>
<evidence type="ECO:0000313" key="1">
    <source>
        <dbReference type="EMBL" id="CAA7397143.1"/>
    </source>
</evidence>
<protein>
    <submittedName>
        <fullName evidence="1">Uncharacterized protein</fullName>
    </submittedName>
</protein>
<name>A0A7I8KHC3_SPIIN</name>